<organism evidence="1 2">
    <name type="scientific">Cnuibacter physcomitrellae</name>
    <dbReference type="NCBI Taxonomy" id="1619308"/>
    <lineage>
        <taxon>Bacteria</taxon>
        <taxon>Bacillati</taxon>
        <taxon>Actinomycetota</taxon>
        <taxon>Actinomycetes</taxon>
        <taxon>Micrococcales</taxon>
        <taxon>Microbacteriaceae</taxon>
        <taxon>Cnuibacter</taxon>
    </lineage>
</organism>
<name>A0A1X9LXI0_9MICO</name>
<gene>
    <name evidence="1" type="ORF">B5808_17165</name>
</gene>
<dbReference type="AlphaFoldDB" id="A0A1X9LXI0"/>
<keyword evidence="2" id="KW-1185">Reference proteome</keyword>
<dbReference type="Proteomes" id="UP000192775">
    <property type="component" value="Chromosome"/>
</dbReference>
<accession>A0A1X9LXI0</accession>
<evidence type="ECO:0000313" key="2">
    <source>
        <dbReference type="Proteomes" id="UP000192775"/>
    </source>
</evidence>
<sequence length="386" mass="40233">MLRLLFFLGLGIGLGGVVVQVVGPPGAGEWTIPVALILLIGSGTLILVGRSLNGMQTPSADDIAAARAAGRSALIRVDALSQTGTQVNDQPLCELQVTVRPETGPAFRTVVRRIVAVIDVPRFQPGTVHPGVVLLEGGPEVAILDDDGGVPVRVPSVPDAASAGPLLLPESGTRVSGGRRRRPLLGVGRRGRPARLALMAVLALVAATAVVLPYRTALTQTIAALPSGRWHSDLREPGPFRDALTALEAETGHDQLVSISVSDDLMVVDAPLTPGALPTDRLTYRRGSVERDGAATIQPRTPAEAFSTSELDWDGVWATVTTIAAERGYPLDGISLSVSRTSDSDVDSPTFAESVSDVRVYATVGDDYRSESIVMSADGAIVPSAG</sequence>
<dbReference type="KEGG" id="cphy:B5808_17165"/>
<dbReference type="EMBL" id="CP020715">
    <property type="protein sequence ID" value="ARJ06760.1"/>
    <property type="molecule type" value="Genomic_DNA"/>
</dbReference>
<dbReference type="STRING" id="1619308.B5808_17165"/>
<proteinExistence type="predicted"/>
<evidence type="ECO:0000313" key="1">
    <source>
        <dbReference type="EMBL" id="ARJ06760.1"/>
    </source>
</evidence>
<dbReference type="RefSeq" id="WP_085020898.1">
    <property type="nucleotide sequence ID" value="NZ_BMHD01000001.1"/>
</dbReference>
<protein>
    <submittedName>
        <fullName evidence="1">Uncharacterized protein</fullName>
    </submittedName>
</protein>
<reference evidence="1 2" key="1">
    <citation type="submission" date="2017-04" db="EMBL/GenBank/DDBJ databases">
        <authorList>
            <person name="Afonso C.L."/>
            <person name="Miller P.J."/>
            <person name="Scott M.A."/>
            <person name="Spackman E."/>
            <person name="Goraichik I."/>
            <person name="Dimitrov K.M."/>
            <person name="Suarez D.L."/>
            <person name="Swayne D.E."/>
        </authorList>
    </citation>
    <scope>NUCLEOTIDE SEQUENCE [LARGE SCALE GENOMIC DNA]</scope>
    <source>
        <strain evidence="2">XA(T)</strain>
    </source>
</reference>